<proteinExistence type="predicted"/>
<evidence type="ECO:0000256" key="1">
    <source>
        <dbReference type="SAM" id="MobiDB-lite"/>
    </source>
</evidence>
<dbReference type="EMBL" id="JBHTCF010000014">
    <property type="protein sequence ID" value="MFC7308057.1"/>
    <property type="molecule type" value="Genomic_DNA"/>
</dbReference>
<gene>
    <name evidence="2" type="ORF">ACFQVC_27985</name>
</gene>
<name>A0ABW2JQP5_9ACTN</name>
<evidence type="ECO:0000313" key="3">
    <source>
        <dbReference type="Proteomes" id="UP001596523"/>
    </source>
</evidence>
<evidence type="ECO:0008006" key="4">
    <source>
        <dbReference type="Google" id="ProtNLM"/>
    </source>
</evidence>
<dbReference type="Proteomes" id="UP001596523">
    <property type="component" value="Unassembled WGS sequence"/>
</dbReference>
<accession>A0ABW2JQP5</accession>
<protein>
    <recommendedName>
        <fullName evidence="4">Transposase</fullName>
    </recommendedName>
</protein>
<organism evidence="2 3">
    <name type="scientific">Streptomyces monticola</name>
    <dbReference type="NCBI Taxonomy" id="2666263"/>
    <lineage>
        <taxon>Bacteria</taxon>
        <taxon>Bacillati</taxon>
        <taxon>Actinomycetota</taxon>
        <taxon>Actinomycetes</taxon>
        <taxon>Kitasatosporales</taxon>
        <taxon>Streptomycetaceae</taxon>
        <taxon>Streptomyces</taxon>
    </lineage>
</organism>
<dbReference type="RefSeq" id="WP_381835707.1">
    <property type="nucleotide sequence ID" value="NZ_JBHTCF010000014.1"/>
</dbReference>
<evidence type="ECO:0000313" key="2">
    <source>
        <dbReference type="EMBL" id="MFC7308057.1"/>
    </source>
</evidence>
<comment type="caution">
    <text evidence="2">The sequence shown here is derived from an EMBL/GenBank/DDBJ whole genome shotgun (WGS) entry which is preliminary data.</text>
</comment>
<feature type="region of interest" description="Disordered" evidence="1">
    <location>
        <begin position="15"/>
        <end position="35"/>
    </location>
</feature>
<reference evidence="3" key="1">
    <citation type="journal article" date="2019" name="Int. J. Syst. Evol. Microbiol.">
        <title>The Global Catalogue of Microorganisms (GCM) 10K type strain sequencing project: providing services to taxonomists for standard genome sequencing and annotation.</title>
        <authorList>
            <consortium name="The Broad Institute Genomics Platform"/>
            <consortium name="The Broad Institute Genome Sequencing Center for Infectious Disease"/>
            <person name="Wu L."/>
            <person name="Ma J."/>
        </authorList>
    </citation>
    <scope>NUCLEOTIDE SEQUENCE [LARGE SCALE GENOMIC DNA]</scope>
    <source>
        <strain evidence="3">SYNS20</strain>
    </source>
</reference>
<keyword evidence="3" id="KW-1185">Reference proteome</keyword>
<sequence>MCVAGRLLPSAHAEAGGLEGARGDSQGAGRRGARPQAINQLKSVLVFADTERRESLAGPSNLKLFNQCTTLAETEVLRADGVARHPTAACPPHPALTEEINNLTRQRAEAIKASTPGLLDVQDPARTARRPCSSRPVTTLNTSAARRPLPLCVASARWRVEASSGKPQSRRLNHCGDRQSNAAVHRIVLGRLRWQERFQDYLRRRLAEGEMRREIIRCLKRYAAREIYRLIVPINIAADYAAPTQGAH</sequence>